<dbReference type="GeneID" id="63865861"/>
<name>A0A8G1VZP0_9EURO</name>
<dbReference type="EMBL" id="KZ824637">
    <property type="protein sequence ID" value="RAK78497.1"/>
    <property type="molecule type" value="Genomic_DNA"/>
</dbReference>
<proteinExistence type="predicted"/>
<dbReference type="Proteomes" id="UP000249789">
    <property type="component" value="Unassembled WGS sequence"/>
</dbReference>
<organism evidence="1 2">
    <name type="scientific">Aspergillus fijiensis CBS 313.89</name>
    <dbReference type="NCBI Taxonomy" id="1448319"/>
    <lineage>
        <taxon>Eukaryota</taxon>
        <taxon>Fungi</taxon>
        <taxon>Dikarya</taxon>
        <taxon>Ascomycota</taxon>
        <taxon>Pezizomycotina</taxon>
        <taxon>Eurotiomycetes</taxon>
        <taxon>Eurotiomycetidae</taxon>
        <taxon>Eurotiales</taxon>
        <taxon>Aspergillaceae</taxon>
        <taxon>Aspergillus</taxon>
    </lineage>
</organism>
<dbReference type="VEuPathDB" id="FungiDB:BO72DRAFT_495232"/>
<keyword evidence="2" id="KW-1185">Reference proteome</keyword>
<sequence>MQRIFLSSPADWRLGPSAYRYTTIGPDPFTTLLLARRLDGRRLSRAMFPPPQLRANWNPHGVDYVTVMTVAVALFPFSASSSVVPRPLRADLLLTDR</sequence>
<evidence type="ECO:0000313" key="1">
    <source>
        <dbReference type="EMBL" id="RAK78497.1"/>
    </source>
</evidence>
<evidence type="ECO:0000313" key="2">
    <source>
        <dbReference type="Proteomes" id="UP000249789"/>
    </source>
</evidence>
<dbReference type="AlphaFoldDB" id="A0A8G1VZP0"/>
<protein>
    <submittedName>
        <fullName evidence="1">Uncharacterized protein</fullName>
    </submittedName>
</protein>
<gene>
    <name evidence="1" type="ORF">BO72DRAFT_495232</name>
</gene>
<accession>A0A8G1VZP0</accession>
<dbReference type="OrthoDB" id="10404446at2759"/>
<dbReference type="RefSeq" id="XP_040802507.1">
    <property type="nucleotide sequence ID" value="XM_040948528.1"/>
</dbReference>
<reference evidence="1 2" key="1">
    <citation type="submission" date="2018-02" db="EMBL/GenBank/DDBJ databases">
        <title>The genomes of Aspergillus section Nigri reveals drivers in fungal speciation.</title>
        <authorList>
            <consortium name="DOE Joint Genome Institute"/>
            <person name="Vesth T.C."/>
            <person name="Nybo J."/>
            <person name="Theobald S."/>
            <person name="Brandl J."/>
            <person name="Frisvad J.C."/>
            <person name="Nielsen K.F."/>
            <person name="Lyhne E.K."/>
            <person name="Kogle M.E."/>
            <person name="Kuo A."/>
            <person name="Riley R."/>
            <person name="Clum A."/>
            <person name="Nolan M."/>
            <person name="Lipzen A."/>
            <person name="Salamov A."/>
            <person name="Henrissat B."/>
            <person name="Wiebenga A."/>
            <person name="De vries R.P."/>
            <person name="Grigoriev I.V."/>
            <person name="Mortensen U.H."/>
            <person name="Andersen M.R."/>
            <person name="Baker S.E."/>
        </authorList>
    </citation>
    <scope>NUCLEOTIDE SEQUENCE [LARGE SCALE GENOMIC DNA]</scope>
    <source>
        <strain evidence="1 2">CBS 313.89</strain>
    </source>
</reference>